<accession>M2PHY2</accession>
<dbReference type="InterPro" id="IPR001915">
    <property type="entry name" value="Peptidase_M48"/>
</dbReference>
<keyword evidence="5 6" id="KW-0482">Metalloprotease</keyword>
<feature type="domain" description="Peptidase M48" evidence="7">
    <location>
        <begin position="195"/>
        <end position="352"/>
    </location>
</feature>
<dbReference type="GO" id="GO:0006515">
    <property type="term" value="P:protein quality control for misfolded or incompletely synthesized proteins"/>
    <property type="evidence" value="ECO:0007669"/>
    <property type="project" value="TreeGrafter"/>
</dbReference>
<dbReference type="STRING" id="914234.M2PHY2"/>
<dbReference type="PANTHER" id="PTHR22726">
    <property type="entry name" value="METALLOENDOPEPTIDASE OMA1"/>
    <property type="match status" value="1"/>
</dbReference>
<dbReference type="EMBL" id="KB445799">
    <property type="protein sequence ID" value="EMD35709.1"/>
    <property type="molecule type" value="Genomic_DNA"/>
</dbReference>
<evidence type="ECO:0000313" key="8">
    <source>
        <dbReference type="EMBL" id="EMD35709.1"/>
    </source>
</evidence>
<protein>
    <recommendedName>
        <fullName evidence="7">Peptidase M48 domain-containing protein</fullName>
    </recommendedName>
</protein>
<keyword evidence="9" id="KW-1185">Reference proteome</keyword>
<comment type="cofactor">
    <cofactor evidence="6">
        <name>Zn(2+)</name>
        <dbReference type="ChEBI" id="CHEBI:29105"/>
    </cofactor>
    <text evidence="6">Binds 1 zinc ion per subunit.</text>
</comment>
<organism evidence="8 9">
    <name type="scientific">Ceriporiopsis subvermispora (strain B)</name>
    <name type="common">White-rot fungus</name>
    <name type="synonym">Gelatoporia subvermispora</name>
    <dbReference type="NCBI Taxonomy" id="914234"/>
    <lineage>
        <taxon>Eukaryota</taxon>
        <taxon>Fungi</taxon>
        <taxon>Dikarya</taxon>
        <taxon>Basidiomycota</taxon>
        <taxon>Agaricomycotina</taxon>
        <taxon>Agaricomycetes</taxon>
        <taxon>Polyporales</taxon>
        <taxon>Gelatoporiaceae</taxon>
        <taxon>Gelatoporia</taxon>
    </lineage>
</organism>
<dbReference type="CDD" id="cd07331">
    <property type="entry name" value="M48C_Oma1_like"/>
    <property type="match status" value="1"/>
</dbReference>
<dbReference type="PANTHER" id="PTHR22726:SF1">
    <property type="entry name" value="METALLOENDOPEPTIDASE OMA1, MITOCHONDRIAL"/>
    <property type="match status" value="1"/>
</dbReference>
<dbReference type="Pfam" id="PF01435">
    <property type="entry name" value="Peptidase_M48"/>
    <property type="match status" value="1"/>
</dbReference>
<evidence type="ECO:0000259" key="7">
    <source>
        <dbReference type="Pfam" id="PF01435"/>
    </source>
</evidence>
<evidence type="ECO:0000256" key="4">
    <source>
        <dbReference type="ARBA" id="ARBA00022833"/>
    </source>
</evidence>
<evidence type="ECO:0000256" key="2">
    <source>
        <dbReference type="ARBA" id="ARBA00022723"/>
    </source>
</evidence>
<proteinExistence type="inferred from homology"/>
<gene>
    <name evidence="8" type="ORF">CERSUDRAFT_156412</name>
</gene>
<keyword evidence="3 6" id="KW-0378">Hydrolase</keyword>
<sequence>MFRSSRFADSLTRSTSRRLHVQSLPCQTATHRALKTRSLSSSSPRHERRYVRFGEAGPSAGPYSSSFLDIRRWGWGERIIAGLLLGGVVYYVGHLEKTPVTGRWRFMDVGPRLQASLAEANRAQLQAEFRGKILPPHHPLVRHIRRVVSRILEENELGSLHDDAQPHRVRVPDDVWMPDDDAARGMGTGAGAGKERQKEWTLLVVNDDTVVNAAVSFGTILVFTGILPAMQDEQGLAAVLGHEIGHEVLRHSEEKISSIKVLIAIATVLDAFGSGGLLSSLIATYLLQLPNSRKQEYEADRIGMRLASRACYDPEAATRVFGRLRQMEVKMGGGKWEFFSTHPDLEKRIRVMHDLLPEAYTLRASNPACGDTPGGLAAFRDALGGMGMNLFADGGLPGDGWKFV</sequence>
<evidence type="ECO:0000256" key="6">
    <source>
        <dbReference type="RuleBase" id="RU003983"/>
    </source>
</evidence>
<dbReference type="InterPro" id="IPR051156">
    <property type="entry name" value="Mito/Outer_Membr_Metalloprot"/>
</dbReference>
<keyword evidence="2" id="KW-0479">Metal-binding</keyword>
<reference evidence="8 9" key="1">
    <citation type="journal article" date="2012" name="Proc. Natl. Acad. Sci. U.S.A.">
        <title>Comparative genomics of Ceriporiopsis subvermispora and Phanerochaete chrysosporium provide insight into selective ligninolysis.</title>
        <authorList>
            <person name="Fernandez-Fueyo E."/>
            <person name="Ruiz-Duenas F.J."/>
            <person name="Ferreira P."/>
            <person name="Floudas D."/>
            <person name="Hibbett D.S."/>
            <person name="Canessa P."/>
            <person name="Larrondo L.F."/>
            <person name="James T.Y."/>
            <person name="Seelenfreund D."/>
            <person name="Lobos S."/>
            <person name="Polanco R."/>
            <person name="Tello M."/>
            <person name="Honda Y."/>
            <person name="Watanabe T."/>
            <person name="Watanabe T."/>
            <person name="Ryu J.S."/>
            <person name="Kubicek C.P."/>
            <person name="Schmoll M."/>
            <person name="Gaskell J."/>
            <person name="Hammel K.E."/>
            <person name="St John F.J."/>
            <person name="Vanden Wymelenberg A."/>
            <person name="Sabat G."/>
            <person name="Splinter BonDurant S."/>
            <person name="Syed K."/>
            <person name="Yadav J.S."/>
            <person name="Doddapaneni H."/>
            <person name="Subramanian V."/>
            <person name="Lavin J.L."/>
            <person name="Oguiza J.A."/>
            <person name="Perez G."/>
            <person name="Pisabarro A.G."/>
            <person name="Ramirez L."/>
            <person name="Santoyo F."/>
            <person name="Master E."/>
            <person name="Coutinho P.M."/>
            <person name="Henrissat B."/>
            <person name="Lombard V."/>
            <person name="Magnuson J.K."/>
            <person name="Kuees U."/>
            <person name="Hori C."/>
            <person name="Igarashi K."/>
            <person name="Samejima M."/>
            <person name="Held B.W."/>
            <person name="Barry K.W."/>
            <person name="LaButti K.M."/>
            <person name="Lapidus A."/>
            <person name="Lindquist E.A."/>
            <person name="Lucas S.M."/>
            <person name="Riley R."/>
            <person name="Salamov A.A."/>
            <person name="Hoffmeister D."/>
            <person name="Schwenk D."/>
            <person name="Hadar Y."/>
            <person name="Yarden O."/>
            <person name="de Vries R.P."/>
            <person name="Wiebenga A."/>
            <person name="Stenlid J."/>
            <person name="Eastwood D."/>
            <person name="Grigoriev I.V."/>
            <person name="Berka R.M."/>
            <person name="Blanchette R.A."/>
            <person name="Kersten P."/>
            <person name="Martinez A.T."/>
            <person name="Vicuna R."/>
            <person name="Cullen D."/>
        </authorList>
    </citation>
    <scope>NUCLEOTIDE SEQUENCE [LARGE SCALE GENOMIC DNA]</scope>
    <source>
        <strain evidence="8 9">B</strain>
    </source>
</reference>
<dbReference type="HOGENOM" id="CLU_029002_1_0_1"/>
<keyword evidence="4 6" id="KW-0862">Zinc</keyword>
<evidence type="ECO:0000256" key="5">
    <source>
        <dbReference type="ARBA" id="ARBA00023049"/>
    </source>
</evidence>
<evidence type="ECO:0000256" key="3">
    <source>
        <dbReference type="ARBA" id="ARBA00022801"/>
    </source>
</evidence>
<dbReference type="GO" id="GO:0004222">
    <property type="term" value="F:metalloendopeptidase activity"/>
    <property type="evidence" value="ECO:0007669"/>
    <property type="project" value="InterPro"/>
</dbReference>
<keyword evidence="1 6" id="KW-0645">Protease</keyword>
<dbReference type="GO" id="GO:0034982">
    <property type="term" value="P:mitochondrial protein processing"/>
    <property type="evidence" value="ECO:0007669"/>
    <property type="project" value="TreeGrafter"/>
</dbReference>
<comment type="similarity">
    <text evidence="6">Belongs to the peptidase M48 family.</text>
</comment>
<dbReference type="OrthoDB" id="7464992at2759"/>
<evidence type="ECO:0000313" key="9">
    <source>
        <dbReference type="Proteomes" id="UP000016930"/>
    </source>
</evidence>
<dbReference type="GO" id="GO:0005743">
    <property type="term" value="C:mitochondrial inner membrane"/>
    <property type="evidence" value="ECO:0007669"/>
    <property type="project" value="TreeGrafter"/>
</dbReference>
<dbReference type="AlphaFoldDB" id="M2PHY2"/>
<dbReference type="GO" id="GO:0046872">
    <property type="term" value="F:metal ion binding"/>
    <property type="evidence" value="ECO:0007669"/>
    <property type="project" value="UniProtKB-KW"/>
</dbReference>
<name>M2PHY2_CERS8</name>
<dbReference type="Proteomes" id="UP000016930">
    <property type="component" value="Unassembled WGS sequence"/>
</dbReference>
<evidence type="ECO:0000256" key="1">
    <source>
        <dbReference type="ARBA" id="ARBA00022670"/>
    </source>
</evidence>
<dbReference type="Gene3D" id="3.30.2010.10">
    <property type="entry name" value="Metalloproteases ('zincins'), catalytic domain"/>
    <property type="match status" value="1"/>
</dbReference>